<dbReference type="InterPro" id="IPR036259">
    <property type="entry name" value="MFS_trans_sf"/>
</dbReference>
<dbReference type="Pfam" id="PF07690">
    <property type="entry name" value="MFS_1"/>
    <property type="match status" value="1"/>
</dbReference>
<feature type="transmembrane region" description="Helical" evidence="6">
    <location>
        <begin position="350"/>
        <end position="373"/>
    </location>
</feature>
<dbReference type="InterPro" id="IPR011701">
    <property type="entry name" value="MFS"/>
</dbReference>
<evidence type="ECO:0000259" key="7">
    <source>
        <dbReference type="PROSITE" id="PS50850"/>
    </source>
</evidence>
<feature type="transmembrane region" description="Helical" evidence="6">
    <location>
        <begin position="417"/>
        <end position="435"/>
    </location>
</feature>
<feature type="transmembrane region" description="Helical" evidence="6">
    <location>
        <begin position="290"/>
        <end position="312"/>
    </location>
</feature>
<keyword evidence="4 6" id="KW-0472">Membrane</keyword>
<evidence type="ECO:0000256" key="1">
    <source>
        <dbReference type="ARBA" id="ARBA00004651"/>
    </source>
</evidence>
<dbReference type="PROSITE" id="PS50850">
    <property type="entry name" value="MFS"/>
    <property type="match status" value="1"/>
</dbReference>
<feature type="compositionally biased region" description="Low complexity" evidence="5">
    <location>
        <begin position="232"/>
        <end position="242"/>
    </location>
</feature>
<dbReference type="PANTHER" id="PTHR23542">
    <property type="match status" value="1"/>
</dbReference>
<dbReference type="Gene3D" id="1.20.1250.20">
    <property type="entry name" value="MFS general substrate transporter like domains"/>
    <property type="match status" value="2"/>
</dbReference>
<protein>
    <submittedName>
        <fullName evidence="8">Putative MFS family arabinose efflux permease</fullName>
    </submittedName>
</protein>
<dbReference type="RefSeq" id="WP_182484079.1">
    <property type="nucleotide sequence ID" value="NZ_JACGWU010000001.1"/>
</dbReference>
<evidence type="ECO:0000313" key="9">
    <source>
        <dbReference type="Proteomes" id="UP000524237"/>
    </source>
</evidence>
<proteinExistence type="predicted"/>
<keyword evidence="9" id="KW-1185">Reference proteome</keyword>
<evidence type="ECO:0000256" key="4">
    <source>
        <dbReference type="ARBA" id="ARBA00023136"/>
    </source>
</evidence>
<dbReference type="GO" id="GO:0005886">
    <property type="term" value="C:plasma membrane"/>
    <property type="evidence" value="ECO:0007669"/>
    <property type="project" value="UniProtKB-SubCell"/>
</dbReference>
<evidence type="ECO:0000256" key="5">
    <source>
        <dbReference type="SAM" id="MobiDB-lite"/>
    </source>
</evidence>
<feature type="transmembrane region" description="Helical" evidence="6">
    <location>
        <begin position="68"/>
        <end position="89"/>
    </location>
</feature>
<feature type="transmembrane region" description="Helical" evidence="6">
    <location>
        <begin position="41"/>
        <end position="62"/>
    </location>
</feature>
<name>A0A7W3PNX3_9MICO</name>
<dbReference type="PANTHER" id="PTHR23542:SF1">
    <property type="entry name" value="MAJOR FACILITATOR SUPERFAMILY (MFS) PROFILE DOMAIN-CONTAINING PROTEIN"/>
    <property type="match status" value="1"/>
</dbReference>
<organism evidence="8 9">
    <name type="scientific">Alpinimonas psychrophila</name>
    <dbReference type="NCBI Taxonomy" id="748908"/>
    <lineage>
        <taxon>Bacteria</taxon>
        <taxon>Bacillati</taxon>
        <taxon>Actinomycetota</taxon>
        <taxon>Actinomycetes</taxon>
        <taxon>Micrococcales</taxon>
        <taxon>Microbacteriaceae</taxon>
        <taxon>Alpinimonas</taxon>
    </lineage>
</organism>
<reference evidence="8 9" key="1">
    <citation type="submission" date="2020-07" db="EMBL/GenBank/DDBJ databases">
        <title>Sequencing the genomes of 1000 actinobacteria strains.</title>
        <authorList>
            <person name="Klenk H.-P."/>
        </authorList>
    </citation>
    <scope>NUCLEOTIDE SEQUENCE [LARGE SCALE GENOMIC DNA]</scope>
    <source>
        <strain evidence="8 9">DSM 23737</strain>
    </source>
</reference>
<evidence type="ECO:0000256" key="2">
    <source>
        <dbReference type="ARBA" id="ARBA00022692"/>
    </source>
</evidence>
<feature type="transmembrane region" description="Helical" evidence="6">
    <location>
        <begin position="101"/>
        <end position="125"/>
    </location>
</feature>
<evidence type="ECO:0000256" key="6">
    <source>
        <dbReference type="SAM" id="Phobius"/>
    </source>
</evidence>
<gene>
    <name evidence="8" type="ORF">FB555_000762</name>
</gene>
<dbReference type="AlphaFoldDB" id="A0A7W3PNX3"/>
<feature type="domain" description="Major facilitator superfamily (MFS) profile" evidence="7">
    <location>
        <begin position="254"/>
        <end position="443"/>
    </location>
</feature>
<sequence>MHIEPDQVSRLPAHLGVSPMSSLTSARYVDVLTLPNVPRTFLSALVARSAYALVILPLFFAVQETSGSVASAGIAVAAFGATASFLAPVRAALIDRHGRYVVLLVLALAFGGFIIALAAGALMSWPGAFMVVLASLAGSVAPPVGPSMRVAWAELTPQPALLRKALSFDSVVEELLWLVGPAAAGFALAVFAPGFVLLVPAVLVISGTVMFVSSPAIRREPPVSTVFPVNAESNPHSSSESSPKARTKKRPTLLRNPHFLGLLLPAIVAGLISGNLTIAVPAAFPGTSGAAAAGIVLGLFAGGSAVGGLIFGAMPIAGRPRFQVILIALILSGLSTLVGVISGLTGNGFWVATAIVVTGLFFSPVMIVAYFGANDFGGDTRKTESTTWVNTGHNIGAAIGSAIAGIVIQTSGVPQSFFVAGAIAVFLLVAAYVLASRPETKKP</sequence>
<accession>A0A7W3PNX3</accession>
<feature type="transmembrane region" description="Helical" evidence="6">
    <location>
        <begin position="259"/>
        <end position="284"/>
    </location>
</feature>
<keyword evidence="2 6" id="KW-0812">Transmembrane</keyword>
<dbReference type="GO" id="GO:0022857">
    <property type="term" value="F:transmembrane transporter activity"/>
    <property type="evidence" value="ECO:0007669"/>
    <property type="project" value="InterPro"/>
</dbReference>
<comment type="caution">
    <text evidence="8">The sequence shown here is derived from an EMBL/GenBank/DDBJ whole genome shotgun (WGS) entry which is preliminary data.</text>
</comment>
<evidence type="ECO:0000256" key="3">
    <source>
        <dbReference type="ARBA" id="ARBA00022989"/>
    </source>
</evidence>
<feature type="transmembrane region" description="Helical" evidence="6">
    <location>
        <begin position="186"/>
        <end position="212"/>
    </location>
</feature>
<dbReference type="EMBL" id="JACGWU010000001">
    <property type="protein sequence ID" value="MBA8828691.1"/>
    <property type="molecule type" value="Genomic_DNA"/>
</dbReference>
<dbReference type="Proteomes" id="UP000524237">
    <property type="component" value="Unassembled WGS sequence"/>
</dbReference>
<comment type="subcellular location">
    <subcellularLocation>
        <location evidence="1">Cell membrane</location>
        <topology evidence="1">Multi-pass membrane protein</topology>
    </subcellularLocation>
</comment>
<feature type="transmembrane region" description="Helical" evidence="6">
    <location>
        <begin position="394"/>
        <end position="411"/>
    </location>
</feature>
<evidence type="ECO:0000313" key="8">
    <source>
        <dbReference type="EMBL" id="MBA8828691.1"/>
    </source>
</evidence>
<feature type="transmembrane region" description="Helical" evidence="6">
    <location>
        <begin position="324"/>
        <end position="344"/>
    </location>
</feature>
<keyword evidence="3 6" id="KW-1133">Transmembrane helix</keyword>
<dbReference type="SUPFAM" id="SSF103473">
    <property type="entry name" value="MFS general substrate transporter"/>
    <property type="match status" value="1"/>
</dbReference>
<feature type="region of interest" description="Disordered" evidence="5">
    <location>
        <begin position="228"/>
        <end position="249"/>
    </location>
</feature>
<dbReference type="InterPro" id="IPR020846">
    <property type="entry name" value="MFS_dom"/>
</dbReference>